<reference evidence="2 3" key="1">
    <citation type="journal article" date="2019" name="Genome Biol. Evol.">
        <title>Insights into the evolution of the New World diploid cottons (Gossypium, subgenus Houzingenia) based on genome sequencing.</title>
        <authorList>
            <person name="Grover C.E."/>
            <person name="Arick M.A. 2nd"/>
            <person name="Thrash A."/>
            <person name="Conover J.L."/>
            <person name="Sanders W.S."/>
            <person name="Peterson D.G."/>
            <person name="Frelichowski J.E."/>
            <person name="Scheffler J.A."/>
            <person name="Scheffler B.E."/>
            <person name="Wendel J.F."/>
        </authorList>
    </citation>
    <scope>NUCLEOTIDE SEQUENCE [LARGE SCALE GENOMIC DNA]</scope>
    <source>
        <strain evidence="2">1</strain>
        <tissue evidence="2">Leaf</tissue>
    </source>
</reference>
<proteinExistence type="predicted"/>
<feature type="non-terminal residue" evidence="2">
    <location>
        <position position="1"/>
    </location>
</feature>
<protein>
    <submittedName>
        <fullName evidence="2">Uncharacterized protein</fullName>
    </submittedName>
</protein>
<evidence type="ECO:0000313" key="3">
    <source>
        <dbReference type="Proteomes" id="UP000593576"/>
    </source>
</evidence>
<dbReference type="OrthoDB" id="1000550at2759"/>
<dbReference type="AlphaFoldDB" id="A0A7J9NCJ1"/>
<accession>A0A7J9NCJ1</accession>
<comment type="caution">
    <text evidence="2">The sequence shown here is derived from an EMBL/GenBank/DDBJ whole genome shotgun (WGS) entry which is preliminary data.</text>
</comment>
<keyword evidence="1" id="KW-0175">Coiled coil</keyword>
<organism evidence="2 3">
    <name type="scientific">Gossypium schwendimanii</name>
    <name type="common">Cotton</name>
    <dbReference type="NCBI Taxonomy" id="34291"/>
    <lineage>
        <taxon>Eukaryota</taxon>
        <taxon>Viridiplantae</taxon>
        <taxon>Streptophyta</taxon>
        <taxon>Embryophyta</taxon>
        <taxon>Tracheophyta</taxon>
        <taxon>Spermatophyta</taxon>
        <taxon>Magnoliopsida</taxon>
        <taxon>eudicotyledons</taxon>
        <taxon>Gunneridae</taxon>
        <taxon>Pentapetalae</taxon>
        <taxon>rosids</taxon>
        <taxon>malvids</taxon>
        <taxon>Malvales</taxon>
        <taxon>Malvaceae</taxon>
        <taxon>Malvoideae</taxon>
        <taxon>Gossypium</taxon>
    </lineage>
</organism>
<feature type="coiled-coil region" evidence="1">
    <location>
        <begin position="34"/>
        <end position="115"/>
    </location>
</feature>
<sequence length="128" mass="15297">MHLGLDVDVQKLETEKLRKGKNKAEEDLDKKIKADRWEKKFREVQRRSEALEKSLSEYQKEKFELKGRIAELKRSLHQYRSQNSAMELKASLSKIEEIKGRIEELESVLRSFEIRTEYLEINESRQSE</sequence>
<gene>
    <name evidence="2" type="ORF">Goshw_029561</name>
</gene>
<evidence type="ECO:0000256" key="1">
    <source>
        <dbReference type="SAM" id="Coils"/>
    </source>
</evidence>
<name>A0A7J9NCJ1_GOSSC</name>
<evidence type="ECO:0000313" key="2">
    <source>
        <dbReference type="EMBL" id="MBA0881002.1"/>
    </source>
</evidence>
<dbReference type="Proteomes" id="UP000593576">
    <property type="component" value="Unassembled WGS sequence"/>
</dbReference>
<dbReference type="EMBL" id="JABFAF010278540">
    <property type="protein sequence ID" value="MBA0881002.1"/>
    <property type="molecule type" value="Genomic_DNA"/>
</dbReference>
<keyword evidence="3" id="KW-1185">Reference proteome</keyword>